<evidence type="ECO:0000313" key="2">
    <source>
        <dbReference type="EMBL" id="GIY78412.1"/>
    </source>
</evidence>
<name>A0AAV4W6R0_9ARAC</name>
<proteinExistence type="predicted"/>
<organism evidence="2 3">
    <name type="scientific">Caerostris darwini</name>
    <dbReference type="NCBI Taxonomy" id="1538125"/>
    <lineage>
        <taxon>Eukaryota</taxon>
        <taxon>Metazoa</taxon>
        <taxon>Ecdysozoa</taxon>
        <taxon>Arthropoda</taxon>
        <taxon>Chelicerata</taxon>
        <taxon>Arachnida</taxon>
        <taxon>Araneae</taxon>
        <taxon>Araneomorphae</taxon>
        <taxon>Entelegynae</taxon>
        <taxon>Araneoidea</taxon>
        <taxon>Araneidae</taxon>
        <taxon>Caerostris</taxon>
    </lineage>
</organism>
<feature type="compositionally biased region" description="Acidic residues" evidence="1">
    <location>
        <begin position="1"/>
        <end position="12"/>
    </location>
</feature>
<accession>A0AAV4W6R0</accession>
<evidence type="ECO:0000256" key="1">
    <source>
        <dbReference type="SAM" id="MobiDB-lite"/>
    </source>
</evidence>
<gene>
    <name evidence="2" type="ORF">CDAR_271941</name>
</gene>
<evidence type="ECO:0000313" key="3">
    <source>
        <dbReference type="Proteomes" id="UP001054837"/>
    </source>
</evidence>
<reference evidence="2 3" key="1">
    <citation type="submission" date="2021-06" db="EMBL/GenBank/DDBJ databases">
        <title>Caerostris darwini draft genome.</title>
        <authorList>
            <person name="Kono N."/>
            <person name="Arakawa K."/>
        </authorList>
    </citation>
    <scope>NUCLEOTIDE SEQUENCE [LARGE SCALE GENOMIC DNA]</scope>
</reference>
<dbReference type="AlphaFoldDB" id="A0AAV4W6R0"/>
<dbReference type="EMBL" id="BPLQ01014244">
    <property type="protein sequence ID" value="GIY78412.1"/>
    <property type="molecule type" value="Genomic_DNA"/>
</dbReference>
<dbReference type="Proteomes" id="UP001054837">
    <property type="component" value="Unassembled WGS sequence"/>
</dbReference>
<feature type="region of interest" description="Disordered" evidence="1">
    <location>
        <begin position="1"/>
        <end position="43"/>
    </location>
</feature>
<protein>
    <submittedName>
        <fullName evidence="2">Uncharacterized protein</fullName>
    </submittedName>
</protein>
<keyword evidence="3" id="KW-1185">Reference proteome</keyword>
<comment type="caution">
    <text evidence="2">The sequence shown here is derived from an EMBL/GenBank/DDBJ whole genome shotgun (WGS) entry which is preliminary data.</text>
</comment>
<sequence>MVQAVSEEEREEESAVRPGGVRGVRGEPTPVRAEPLAAPPGGAQFDAAQDRWVTCSVPIPLWRGTGIAHLPVVFLGQCLG</sequence>